<reference evidence="1 2" key="1">
    <citation type="submission" date="2023-01" db="EMBL/GenBank/DDBJ databases">
        <title>Analysis of 21 Apiospora genomes using comparative genomics revels a genus with tremendous synthesis potential of carbohydrate active enzymes and secondary metabolites.</title>
        <authorList>
            <person name="Sorensen T."/>
        </authorList>
    </citation>
    <scope>NUCLEOTIDE SEQUENCE [LARGE SCALE GENOMIC DNA]</scope>
    <source>
        <strain evidence="1 2">CBS 24483</strain>
    </source>
</reference>
<dbReference type="InterPro" id="IPR052895">
    <property type="entry name" value="HetReg/Transcr_Mod"/>
</dbReference>
<evidence type="ECO:0000313" key="2">
    <source>
        <dbReference type="Proteomes" id="UP001391051"/>
    </source>
</evidence>
<evidence type="ECO:0000313" key="1">
    <source>
        <dbReference type="EMBL" id="KAK7937855.1"/>
    </source>
</evidence>
<dbReference type="GeneID" id="92084007"/>
<dbReference type="Proteomes" id="UP001391051">
    <property type="component" value="Unassembled WGS sequence"/>
</dbReference>
<evidence type="ECO:0008006" key="3">
    <source>
        <dbReference type="Google" id="ProtNLM"/>
    </source>
</evidence>
<organism evidence="1 2">
    <name type="scientific">Apiospora aurea</name>
    <dbReference type="NCBI Taxonomy" id="335848"/>
    <lineage>
        <taxon>Eukaryota</taxon>
        <taxon>Fungi</taxon>
        <taxon>Dikarya</taxon>
        <taxon>Ascomycota</taxon>
        <taxon>Pezizomycotina</taxon>
        <taxon>Sordariomycetes</taxon>
        <taxon>Xylariomycetidae</taxon>
        <taxon>Amphisphaeriales</taxon>
        <taxon>Apiosporaceae</taxon>
        <taxon>Apiospora</taxon>
    </lineage>
</organism>
<accession>A0ABR1PUC5</accession>
<dbReference type="PANTHER" id="PTHR24148">
    <property type="entry name" value="ANKYRIN REPEAT DOMAIN-CONTAINING PROTEIN 39 HOMOLOG-RELATED"/>
    <property type="match status" value="1"/>
</dbReference>
<protein>
    <recommendedName>
        <fullName evidence="3">Heterokaryon incompatibility domain-containing protein</fullName>
    </recommendedName>
</protein>
<keyword evidence="2" id="KW-1185">Reference proteome</keyword>
<dbReference type="Pfam" id="PF26639">
    <property type="entry name" value="Het-6_barrel"/>
    <property type="match status" value="1"/>
</dbReference>
<dbReference type="PANTHER" id="PTHR24148:SF64">
    <property type="entry name" value="HETEROKARYON INCOMPATIBILITY DOMAIN-CONTAINING PROTEIN"/>
    <property type="match status" value="1"/>
</dbReference>
<proteinExistence type="predicted"/>
<dbReference type="EMBL" id="JAQQWE010000010">
    <property type="protein sequence ID" value="KAK7937855.1"/>
    <property type="molecule type" value="Genomic_DNA"/>
</dbReference>
<gene>
    <name evidence="1" type="ORF">PG986_014723</name>
</gene>
<sequence>MTSAEYVYTAIPRGEYIGLLELSPGEPPDVISVSLQVAPLRNCAPYTALSYVWGTSNTSMNIICNGAPLTIQKISNDLEWFGLVEYADPEGLSQLSAIERELWENLSRVFSSPWFTRVWVIQEAGLATDATVLCGTRTIPWQQLADVAGCIDDRASAFAEHFDMTEGLQRCVDLYWLFSPSGRRRSLVETLGEARCFNTTNMLDKVYALLSHPSAFTTSGALLMDPDYGLSQDEMSARIAMSVLRECNSLQLLSAVHHNDAQGVDTDPLPSFAPRWHEPPAANMLWAGIRGRTFKASLVHPARYRIFEPQRSLVVTGIQFDIVSDIGPQMDRHMWRGEDPERRGLVECLAGLLASHEDVTSVRYPPGQRRTEAFVMTMTCGMFMGEMADFEAYARRCGFRPAHSPASQPVLSESPRRQDVAGEEARFIDAGGIWSPYRKPFVTRQGHIGLGPKAVDQGDIVCVLFGCMVPFILRKGSGSRYRLVGECYVPGITKGEVIEAWETGELTEEEFTIH</sequence>
<dbReference type="RefSeq" id="XP_066693183.1">
    <property type="nucleotide sequence ID" value="XM_066850945.1"/>
</dbReference>
<comment type="caution">
    <text evidence="1">The sequence shown here is derived from an EMBL/GenBank/DDBJ whole genome shotgun (WGS) entry which is preliminary data.</text>
</comment>
<name>A0ABR1PUC5_9PEZI</name>